<dbReference type="EMBL" id="FNAC01000014">
    <property type="protein sequence ID" value="SDD08943.1"/>
    <property type="molecule type" value="Genomic_DNA"/>
</dbReference>
<dbReference type="RefSeq" id="WP_087938978.1">
    <property type="nucleotide sequence ID" value="NZ_FNAC01000014.1"/>
</dbReference>
<organism evidence="2 3">
    <name type="scientific">Algoriphagus faecimaris</name>
    <dbReference type="NCBI Taxonomy" id="686796"/>
    <lineage>
        <taxon>Bacteria</taxon>
        <taxon>Pseudomonadati</taxon>
        <taxon>Bacteroidota</taxon>
        <taxon>Cytophagia</taxon>
        <taxon>Cytophagales</taxon>
        <taxon>Cyclobacteriaceae</taxon>
        <taxon>Algoriphagus</taxon>
    </lineage>
</organism>
<protein>
    <recommendedName>
        <fullName evidence="1">DUF4268 domain-containing protein</fullName>
    </recommendedName>
</protein>
<evidence type="ECO:0000313" key="2">
    <source>
        <dbReference type="EMBL" id="SDD08943.1"/>
    </source>
</evidence>
<proteinExistence type="predicted"/>
<sequence>MYSKAETSRIRKEFWIRFGQYMKPVPNAAGRRINWPNYKTGVKDIYFRMRAERDFASIGIEITHSDTELQELFYDQFMQFKRILENQVGEEWTWKLHQENEFGQFISKVEKVKEGLNVMEEKDWPEIISFLKPRIIALDEFWDLVKPGFENY</sequence>
<dbReference type="Pfam" id="PF14088">
    <property type="entry name" value="DUF4268"/>
    <property type="match status" value="1"/>
</dbReference>
<dbReference type="OrthoDB" id="1467516at2"/>
<accession>A0A1G6RWX3</accession>
<evidence type="ECO:0000313" key="3">
    <source>
        <dbReference type="Proteomes" id="UP000199060"/>
    </source>
</evidence>
<name>A0A1G6RWX3_9BACT</name>
<feature type="domain" description="DUF4268" evidence="1">
    <location>
        <begin position="10"/>
        <end position="143"/>
    </location>
</feature>
<dbReference type="STRING" id="686796.SAMN04488104_101468"/>
<dbReference type="AlphaFoldDB" id="A0A1G6RWX3"/>
<dbReference type="Proteomes" id="UP000199060">
    <property type="component" value="Unassembled WGS sequence"/>
</dbReference>
<reference evidence="3" key="1">
    <citation type="submission" date="2016-10" db="EMBL/GenBank/DDBJ databases">
        <authorList>
            <person name="Varghese N."/>
            <person name="Submissions S."/>
        </authorList>
    </citation>
    <scope>NUCLEOTIDE SEQUENCE [LARGE SCALE GENOMIC DNA]</scope>
    <source>
        <strain evidence="3">DSM 23095</strain>
    </source>
</reference>
<dbReference type="InterPro" id="IPR025364">
    <property type="entry name" value="DUF4268"/>
</dbReference>
<gene>
    <name evidence="2" type="ORF">SAMN04488104_101468</name>
</gene>
<keyword evidence="3" id="KW-1185">Reference proteome</keyword>
<evidence type="ECO:0000259" key="1">
    <source>
        <dbReference type="Pfam" id="PF14088"/>
    </source>
</evidence>